<proteinExistence type="inferred from homology"/>
<dbReference type="OrthoDB" id="10255630at2759"/>
<dbReference type="STRING" id="299467.A0A443SM44"/>
<dbReference type="InterPro" id="IPR001632">
    <property type="entry name" value="WD40_G-protein_beta-like"/>
</dbReference>
<feature type="repeat" description="WD" evidence="5">
    <location>
        <begin position="314"/>
        <end position="346"/>
    </location>
</feature>
<evidence type="ECO:0000256" key="2">
    <source>
        <dbReference type="ARBA" id="ARBA00022574"/>
    </source>
</evidence>
<protein>
    <submittedName>
        <fullName evidence="7">Guanine nucleotide-binding protein subunit beta-2-like protein</fullName>
    </submittedName>
</protein>
<feature type="repeat" description="WD" evidence="5">
    <location>
        <begin position="56"/>
        <end position="97"/>
    </location>
</feature>
<dbReference type="Pfam" id="PF25391">
    <property type="entry name" value="WD40_Gbeta"/>
    <property type="match status" value="1"/>
</dbReference>
<evidence type="ECO:0000256" key="1">
    <source>
        <dbReference type="ARBA" id="ARBA00009768"/>
    </source>
</evidence>
<reference evidence="7 8" key="1">
    <citation type="journal article" date="2018" name="Gigascience">
        <title>Genomes of trombidid mites reveal novel predicted allergens and laterally-transferred genes associated with secondary metabolism.</title>
        <authorList>
            <person name="Dong X."/>
            <person name="Chaisiri K."/>
            <person name="Xia D."/>
            <person name="Armstrong S.D."/>
            <person name="Fang Y."/>
            <person name="Donnelly M.J."/>
            <person name="Kadowaki T."/>
            <person name="McGarry J.W."/>
            <person name="Darby A.C."/>
            <person name="Makepeace B.L."/>
        </authorList>
    </citation>
    <scope>NUCLEOTIDE SEQUENCE [LARGE SCALE GENOMIC DNA]</scope>
    <source>
        <strain evidence="7">UoL-UT</strain>
    </source>
</reference>
<accession>A0A443SM44</accession>
<dbReference type="Gene3D" id="2.130.10.10">
    <property type="entry name" value="YVTN repeat-like/Quinoprotein amine dehydrogenase"/>
    <property type="match status" value="1"/>
</dbReference>
<dbReference type="PANTHER" id="PTHR19850">
    <property type="entry name" value="GUANINE NUCLEOTIDE-BINDING PROTEIN BETA G PROTEIN BETA"/>
    <property type="match status" value="1"/>
</dbReference>
<keyword evidence="4" id="KW-0807">Transducer</keyword>
<sequence length="346" mass="38510">MAKDKDEEQSKLEEELKELESKIKNEQKLKSDKSFVDICNDVSKTNGLQVKCRRVMRGHLNKVNDVDFSGDSRFLVSAALEGKLIIWDTWSGNKIRIIPLMSSWMMSCAFASSGSFVACGGMDNMCTIYDVTDKNATGSAKIRRELMGFEGFLSACRFVNDNQILTGSNMKIILWDLEKNVKISEFQGHCGDVLTLSLSPDLNTFVSGSVDVTAKLWDIRDASCKQTFWGHTADVNSVYYHKSGFAFVTGSEDKSSRLFDIRADQEIAKYLHPTSNSGFTCCALSASGRYLICGSDDHCVHFWDTLKVEHIGTLTGHSNRITSLSIADNGMAFATGSWDTNLHYLK</sequence>
<feature type="coiled-coil region" evidence="6">
    <location>
        <begin position="2"/>
        <end position="32"/>
    </location>
</feature>
<comment type="caution">
    <text evidence="7">The sequence shown here is derived from an EMBL/GenBank/DDBJ whole genome shotgun (WGS) entry which is preliminary data.</text>
</comment>
<dbReference type="PIRSF" id="PIRSF002394">
    <property type="entry name" value="GN-bd_beta"/>
    <property type="match status" value="1"/>
</dbReference>
<dbReference type="SUPFAM" id="SSF50978">
    <property type="entry name" value="WD40 repeat-like"/>
    <property type="match status" value="1"/>
</dbReference>
<comment type="similarity">
    <text evidence="1">Belongs to the WD repeat G protein beta family.</text>
</comment>
<evidence type="ECO:0000256" key="5">
    <source>
        <dbReference type="PROSITE-ProRule" id="PRU00221"/>
    </source>
</evidence>
<dbReference type="AlphaFoldDB" id="A0A443SM44"/>
<dbReference type="GO" id="GO:0007165">
    <property type="term" value="P:signal transduction"/>
    <property type="evidence" value="ECO:0007669"/>
    <property type="project" value="UniProtKB-KW"/>
</dbReference>
<evidence type="ECO:0000313" key="8">
    <source>
        <dbReference type="Proteomes" id="UP000288716"/>
    </source>
</evidence>
<keyword evidence="8" id="KW-1185">Reference proteome</keyword>
<dbReference type="PROSITE" id="PS50294">
    <property type="entry name" value="WD_REPEATS_REGION"/>
    <property type="match status" value="4"/>
</dbReference>
<dbReference type="PRINTS" id="PR00320">
    <property type="entry name" value="GPROTEINBRPT"/>
</dbReference>
<keyword evidence="2 5" id="KW-0853">WD repeat</keyword>
<dbReference type="PRINTS" id="PR00319">
    <property type="entry name" value="GPROTEINB"/>
</dbReference>
<keyword evidence="6" id="KW-0175">Coiled coil</keyword>
<dbReference type="PROSITE" id="PS50082">
    <property type="entry name" value="WD_REPEATS_2"/>
    <property type="match status" value="4"/>
</dbReference>
<keyword evidence="3" id="KW-0677">Repeat</keyword>
<gene>
    <name evidence="7" type="ORF">B4U80_08026</name>
</gene>
<dbReference type="VEuPathDB" id="VectorBase:LDEU003459"/>
<feature type="repeat" description="WD" evidence="5">
    <location>
        <begin position="186"/>
        <end position="227"/>
    </location>
</feature>
<dbReference type="InterPro" id="IPR015943">
    <property type="entry name" value="WD40/YVTN_repeat-like_dom_sf"/>
</dbReference>
<evidence type="ECO:0000313" key="7">
    <source>
        <dbReference type="EMBL" id="RWS28579.1"/>
    </source>
</evidence>
<dbReference type="InterPro" id="IPR016346">
    <property type="entry name" value="G-protein_beta_1-5"/>
</dbReference>
<feature type="repeat" description="WD" evidence="5">
    <location>
        <begin position="228"/>
        <end position="269"/>
    </location>
</feature>
<dbReference type="InterPro" id="IPR036322">
    <property type="entry name" value="WD40_repeat_dom_sf"/>
</dbReference>
<evidence type="ECO:0000256" key="6">
    <source>
        <dbReference type="SAM" id="Coils"/>
    </source>
</evidence>
<name>A0A443SM44_9ACAR</name>
<dbReference type="SMART" id="SM00320">
    <property type="entry name" value="WD40"/>
    <property type="match status" value="7"/>
</dbReference>
<feature type="non-terminal residue" evidence="7">
    <location>
        <position position="346"/>
    </location>
</feature>
<dbReference type="InterPro" id="IPR001680">
    <property type="entry name" value="WD40_rpt"/>
</dbReference>
<dbReference type="InterPro" id="IPR020472">
    <property type="entry name" value="WD40_PAC1"/>
</dbReference>
<dbReference type="EMBL" id="NCKV01001306">
    <property type="protein sequence ID" value="RWS28579.1"/>
    <property type="molecule type" value="Genomic_DNA"/>
</dbReference>
<organism evidence="7 8">
    <name type="scientific">Leptotrombidium deliense</name>
    <dbReference type="NCBI Taxonomy" id="299467"/>
    <lineage>
        <taxon>Eukaryota</taxon>
        <taxon>Metazoa</taxon>
        <taxon>Ecdysozoa</taxon>
        <taxon>Arthropoda</taxon>
        <taxon>Chelicerata</taxon>
        <taxon>Arachnida</taxon>
        <taxon>Acari</taxon>
        <taxon>Acariformes</taxon>
        <taxon>Trombidiformes</taxon>
        <taxon>Prostigmata</taxon>
        <taxon>Anystina</taxon>
        <taxon>Parasitengona</taxon>
        <taxon>Trombiculoidea</taxon>
        <taxon>Trombiculidae</taxon>
        <taxon>Leptotrombidium</taxon>
    </lineage>
</organism>
<evidence type="ECO:0000256" key="4">
    <source>
        <dbReference type="ARBA" id="ARBA00023224"/>
    </source>
</evidence>
<dbReference type="Proteomes" id="UP000288716">
    <property type="component" value="Unassembled WGS sequence"/>
</dbReference>
<evidence type="ECO:0000256" key="3">
    <source>
        <dbReference type="ARBA" id="ARBA00022737"/>
    </source>
</evidence>
<dbReference type="CDD" id="cd00200">
    <property type="entry name" value="WD40"/>
    <property type="match status" value="1"/>
</dbReference>